<dbReference type="Proteomes" id="UP000801492">
    <property type="component" value="Unassembled WGS sequence"/>
</dbReference>
<evidence type="ECO:0000313" key="2">
    <source>
        <dbReference type="EMBL" id="KAF2894619.1"/>
    </source>
</evidence>
<accession>A0A8K0CY74</accession>
<sequence length="146" mass="17407">MLNDFARQRNLIIKSSYFPRKDIHQETRKAPNGNYTNQINNVLIDKKSKSIITNLRTYRRPDPDSDHYLIGLKMKQTHPYNRNSQTKAVERKEEKLNHPRAQTKYLQEMRGKLTNIHEKKAIEDMWQTITLTIKQAVKKPYKQKSK</sequence>
<feature type="compositionally biased region" description="Polar residues" evidence="1">
    <location>
        <begin position="78"/>
        <end position="87"/>
    </location>
</feature>
<name>A0A8K0CY74_IGNLU</name>
<evidence type="ECO:0000256" key="1">
    <source>
        <dbReference type="SAM" id="MobiDB-lite"/>
    </source>
</evidence>
<reference evidence="2" key="1">
    <citation type="submission" date="2019-08" db="EMBL/GenBank/DDBJ databases">
        <title>The genome of the North American firefly Photinus pyralis.</title>
        <authorList>
            <consortium name="Photinus pyralis genome working group"/>
            <person name="Fallon T.R."/>
            <person name="Sander Lower S.E."/>
            <person name="Weng J.-K."/>
        </authorList>
    </citation>
    <scope>NUCLEOTIDE SEQUENCE</scope>
    <source>
        <strain evidence="2">TRF0915ILg1</strain>
        <tissue evidence="2">Whole body</tissue>
    </source>
</reference>
<dbReference type="OrthoDB" id="8195170at2759"/>
<organism evidence="2 3">
    <name type="scientific">Ignelater luminosus</name>
    <name type="common">Cucubano</name>
    <name type="synonym">Pyrophorus luminosus</name>
    <dbReference type="NCBI Taxonomy" id="2038154"/>
    <lineage>
        <taxon>Eukaryota</taxon>
        <taxon>Metazoa</taxon>
        <taxon>Ecdysozoa</taxon>
        <taxon>Arthropoda</taxon>
        <taxon>Hexapoda</taxon>
        <taxon>Insecta</taxon>
        <taxon>Pterygota</taxon>
        <taxon>Neoptera</taxon>
        <taxon>Endopterygota</taxon>
        <taxon>Coleoptera</taxon>
        <taxon>Polyphaga</taxon>
        <taxon>Elateriformia</taxon>
        <taxon>Elateroidea</taxon>
        <taxon>Elateridae</taxon>
        <taxon>Agrypninae</taxon>
        <taxon>Pyrophorini</taxon>
        <taxon>Ignelater</taxon>
    </lineage>
</organism>
<evidence type="ECO:0000313" key="3">
    <source>
        <dbReference type="Proteomes" id="UP000801492"/>
    </source>
</evidence>
<dbReference type="AlphaFoldDB" id="A0A8K0CY74"/>
<comment type="caution">
    <text evidence="2">The sequence shown here is derived from an EMBL/GenBank/DDBJ whole genome shotgun (WGS) entry which is preliminary data.</text>
</comment>
<keyword evidence="3" id="KW-1185">Reference proteome</keyword>
<protein>
    <submittedName>
        <fullName evidence="2">Uncharacterized protein</fullName>
    </submittedName>
</protein>
<feature type="region of interest" description="Disordered" evidence="1">
    <location>
        <begin position="76"/>
        <end position="102"/>
    </location>
</feature>
<dbReference type="EMBL" id="VTPC01006821">
    <property type="protein sequence ID" value="KAF2894619.1"/>
    <property type="molecule type" value="Genomic_DNA"/>
</dbReference>
<feature type="compositionally biased region" description="Basic and acidic residues" evidence="1">
    <location>
        <begin position="88"/>
        <end position="97"/>
    </location>
</feature>
<gene>
    <name evidence="2" type="ORF">ILUMI_11553</name>
</gene>
<proteinExistence type="predicted"/>